<protein>
    <recommendedName>
        <fullName evidence="4">DUF4386 family protein</fullName>
    </recommendedName>
</protein>
<feature type="transmembrane region" description="Helical" evidence="1">
    <location>
        <begin position="156"/>
        <end position="173"/>
    </location>
</feature>
<feature type="transmembrane region" description="Helical" evidence="1">
    <location>
        <begin position="58"/>
        <end position="80"/>
    </location>
</feature>
<evidence type="ECO:0000313" key="2">
    <source>
        <dbReference type="EMBL" id="GIH80262.1"/>
    </source>
</evidence>
<dbReference type="AlphaFoldDB" id="A0A8J3RUS2"/>
<comment type="caution">
    <text evidence="2">The sequence shown here is derived from an EMBL/GenBank/DDBJ whole genome shotgun (WGS) entry which is preliminary data.</text>
</comment>
<dbReference type="Proteomes" id="UP000616724">
    <property type="component" value="Unassembled WGS sequence"/>
</dbReference>
<keyword evidence="1" id="KW-0472">Membrane</keyword>
<dbReference type="EMBL" id="BOOH01000057">
    <property type="protein sequence ID" value="GIH80262.1"/>
    <property type="molecule type" value="Genomic_DNA"/>
</dbReference>
<dbReference type="Pfam" id="PF14329">
    <property type="entry name" value="DUF4386"/>
    <property type="match status" value="1"/>
</dbReference>
<proteinExistence type="predicted"/>
<keyword evidence="1" id="KW-1133">Transmembrane helix</keyword>
<dbReference type="RefSeq" id="WP_203894694.1">
    <property type="nucleotide sequence ID" value="NZ_BOOH01000057.1"/>
</dbReference>
<organism evidence="2 3">
    <name type="scientific">Planobispora longispora</name>
    <dbReference type="NCBI Taxonomy" id="28887"/>
    <lineage>
        <taxon>Bacteria</taxon>
        <taxon>Bacillati</taxon>
        <taxon>Actinomycetota</taxon>
        <taxon>Actinomycetes</taxon>
        <taxon>Streptosporangiales</taxon>
        <taxon>Streptosporangiaceae</taxon>
        <taxon>Planobispora</taxon>
    </lineage>
</organism>
<sequence length="249" mass="25584">MVTVSQEGTGRRSRGTGALLVTAVAMVNGAFVGLSVVFDYPQILQRPAAEALRRFTDSGGAVPALFALLAAGAALLAPAAAGTARLVGPGRIARAVTATGVLAALVQVAGLLRWPLLVPALARTVTDPHAAPDDVADAVETFQLLHTVLGQWVGEAAGYVFTSAFTVLLLLGLRRRARLPRVRTAIAVISVPLILAGLLAPFGVPGADLANFAGYILWSVWAAALGVTLLLGRPAADSPDLHEPLIRGA</sequence>
<feature type="transmembrane region" description="Helical" evidence="1">
    <location>
        <begin position="212"/>
        <end position="232"/>
    </location>
</feature>
<reference evidence="2 3" key="1">
    <citation type="submission" date="2021-01" db="EMBL/GenBank/DDBJ databases">
        <title>Whole genome shotgun sequence of Planobispora longispora NBRC 13918.</title>
        <authorList>
            <person name="Komaki H."/>
            <person name="Tamura T."/>
        </authorList>
    </citation>
    <scope>NUCLEOTIDE SEQUENCE [LARGE SCALE GENOMIC DNA]</scope>
    <source>
        <strain evidence="2 3">NBRC 13918</strain>
    </source>
</reference>
<dbReference type="InterPro" id="IPR025495">
    <property type="entry name" value="DUF4386"/>
</dbReference>
<feature type="transmembrane region" description="Helical" evidence="1">
    <location>
        <begin position="18"/>
        <end position="38"/>
    </location>
</feature>
<evidence type="ECO:0000313" key="3">
    <source>
        <dbReference type="Proteomes" id="UP000616724"/>
    </source>
</evidence>
<gene>
    <name evidence="2" type="ORF">Plo01_66910</name>
</gene>
<keyword evidence="1" id="KW-0812">Transmembrane</keyword>
<evidence type="ECO:0000256" key="1">
    <source>
        <dbReference type="SAM" id="Phobius"/>
    </source>
</evidence>
<evidence type="ECO:0008006" key="4">
    <source>
        <dbReference type="Google" id="ProtNLM"/>
    </source>
</evidence>
<name>A0A8J3RUS2_9ACTN</name>
<accession>A0A8J3RUS2</accession>
<feature type="transmembrane region" description="Helical" evidence="1">
    <location>
        <begin position="185"/>
        <end position="206"/>
    </location>
</feature>
<feature type="transmembrane region" description="Helical" evidence="1">
    <location>
        <begin position="92"/>
        <end position="112"/>
    </location>
</feature>
<keyword evidence="3" id="KW-1185">Reference proteome</keyword>